<dbReference type="Proteomes" id="UP000198597">
    <property type="component" value="Unassembled WGS sequence"/>
</dbReference>
<reference evidence="3 4" key="1">
    <citation type="submission" date="2016-10" db="EMBL/GenBank/DDBJ databases">
        <authorList>
            <person name="de Groot N.N."/>
        </authorList>
    </citation>
    <scope>NUCLEOTIDE SEQUENCE [LARGE SCALE GENOMIC DNA]</scope>
    <source>
        <strain evidence="3 4">DSM 12272</strain>
    </source>
</reference>
<dbReference type="InterPro" id="IPR057727">
    <property type="entry name" value="WCX_dom"/>
</dbReference>
<accession>A0A1H0Q4Q6</accession>
<evidence type="ECO:0000313" key="4">
    <source>
        <dbReference type="Proteomes" id="UP000198597"/>
    </source>
</evidence>
<feature type="domain" description="WYL" evidence="1">
    <location>
        <begin position="2"/>
        <end position="29"/>
    </location>
</feature>
<gene>
    <name evidence="3" type="ORF">SAMN04488529_102209</name>
</gene>
<organism evidence="3 4">
    <name type="scientific">Clostridium gasigenes</name>
    <dbReference type="NCBI Taxonomy" id="94869"/>
    <lineage>
        <taxon>Bacteria</taxon>
        <taxon>Bacillati</taxon>
        <taxon>Bacillota</taxon>
        <taxon>Clostridia</taxon>
        <taxon>Eubacteriales</taxon>
        <taxon>Clostridiaceae</taxon>
        <taxon>Clostridium</taxon>
    </lineage>
</organism>
<dbReference type="EMBL" id="FNJM01000002">
    <property type="protein sequence ID" value="SDP12363.1"/>
    <property type="molecule type" value="Genomic_DNA"/>
</dbReference>
<dbReference type="Pfam" id="PF25583">
    <property type="entry name" value="WCX"/>
    <property type="match status" value="1"/>
</dbReference>
<dbReference type="InterPro" id="IPR026881">
    <property type="entry name" value="WYL_dom"/>
</dbReference>
<sequence length="134" mass="16297">MFRWSSWYVLGYCLEREDFRLFKLNRLWSLICNKEYFDKRRVPEEKIEFDRYFSNEIKLTALFDVKVKYRLIEEYGIDSFTNLENGKLMFEIGFESSENLLSWVLSFGDSIEVIKPKEVCLELKRQAENILNKY</sequence>
<feature type="domain" description="WCX" evidence="2">
    <location>
        <begin position="57"/>
        <end position="131"/>
    </location>
</feature>
<evidence type="ECO:0000259" key="1">
    <source>
        <dbReference type="Pfam" id="PF13280"/>
    </source>
</evidence>
<dbReference type="PROSITE" id="PS52050">
    <property type="entry name" value="WYL"/>
    <property type="match status" value="1"/>
</dbReference>
<dbReference type="Pfam" id="PF13280">
    <property type="entry name" value="WYL"/>
    <property type="match status" value="1"/>
</dbReference>
<keyword evidence="4" id="KW-1185">Reference proteome</keyword>
<dbReference type="AlphaFoldDB" id="A0A1H0Q4Q6"/>
<protein>
    <submittedName>
        <fullName evidence="3">WYL domain-containing protein</fullName>
    </submittedName>
</protein>
<name>A0A1H0Q4Q6_9CLOT</name>
<dbReference type="STRING" id="94869.SAMN04488529_102209"/>
<evidence type="ECO:0000259" key="2">
    <source>
        <dbReference type="Pfam" id="PF25583"/>
    </source>
</evidence>
<evidence type="ECO:0000313" key="3">
    <source>
        <dbReference type="EMBL" id="SDP12363.1"/>
    </source>
</evidence>
<dbReference type="InterPro" id="IPR051534">
    <property type="entry name" value="CBASS_pafABC_assoc_protein"/>
</dbReference>
<dbReference type="PANTHER" id="PTHR34580:SF1">
    <property type="entry name" value="PROTEIN PAFC"/>
    <property type="match status" value="1"/>
</dbReference>
<proteinExistence type="predicted"/>
<dbReference type="PANTHER" id="PTHR34580">
    <property type="match status" value="1"/>
</dbReference>